<dbReference type="AlphaFoldDB" id="A0AAU8CPC3"/>
<dbReference type="PIRSF" id="PIRSF000709">
    <property type="entry name" value="6PFK_2-Ptase"/>
    <property type="match status" value="1"/>
</dbReference>
<reference evidence="1" key="1">
    <citation type="submission" date="2024-06" db="EMBL/GenBank/DDBJ databases">
        <title>Mesorhizobium karijinii sp. nov., a symbiont of the iconic Swainsona formosa from arid Australia.</title>
        <authorList>
            <person name="Hill Y.J."/>
            <person name="Watkin E.L.J."/>
            <person name="O'Hara G.W."/>
            <person name="Terpolilli J."/>
            <person name="Tye M.L."/>
            <person name="Kohlmeier M.G."/>
        </authorList>
    </citation>
    <scope>NUCLEOTIDE SEQUENCE</scope>
    <source>
        <strain evidence="1">WSM2240</strain>
    </source>
</reference>
<dbReference type="PANTHER" id="PTHR48100:SF62">
    <property type="entry name" value="GLUCOSYL-3-PHOSPHOGLYCERATE PHOSPHATASE"/>
    <property type="match status" value="1"/>
</dbReference>
<dbReference type="GO" id="GO:0005737">
    <property type="term" value="C:cytoplasm"/>
    <property type="evidence" value="ECO:0007669"/>
    <property type="project" value="TreeGrafter"/>
</dbReference>
<dbReference type="Pfam" id="PF00300">
    <property type="entry name" value="His_Phos_1"/>
    <property type="match status" value="1"/>
</dbReference>
<evidence type="ECO:0000313" key="1">
    <source>
        <dbReference type="EMBL" id="XCG48757.1"/>
    </source>
</evidence>
<dbReference type="SMART" id="SM00855">
    <property type="entry name" value="PGAM"/>
    <property type="match status" value="1"/>
</dbReference>
<dbReference type="PANTHER" id="PTHR48100">
    <property type="entry name" value="BROAD-SPECIFICITY PHOSPHATASE YOR283W-RELATED"/>
    <property type="match status" value="1"/>
</dbReference>
<dbReference type="InterPro" id="IPR050275">
    <property type="entry name" value="PGM_Phosphatase"/>
</dbReference>
<dbReference type="GO" id="GO:0016791">
    <property type="term" value="F:phosphatase activity"/>
    <property type="evidence" value="ECO:0007669"/>
    <property type="project" value="TreeGrafter"/>
</dbReference>
<dbReference type="CDD" id="cd07067">
    <property type="entry name" value="HP_PGM_like"/>
    <property type="match status" value="1"/>
</dbReference>
<keyword evidence="1" id="KW-0378">Hydrolase</keyword>
<name>A0AAU8CPC3_9HYPH</name>
<dbReference type="Gene3D" id="3.40.50.1240">
    <property type="entry name" value="Phosphoglycerate mutase-like"/>
    <property type="match status" value="1"/>
</dbReference>
<organism evidence="1">
    <name type="scientific">Mesorhizobium sp. WSM2240</name>
    <dbReference type="NCBI Taxonomy" id="3228851"/>
    <lineage>
        <taxon>Bacteria</taxon>
        <taxon>Pseudomonadati</taxon>
        <taxon>Pseudomonadota</taxon>
        <taxon>Alphaproteobacteria</taxon>
        <taxon>Hyphomicrobiales</taxon>
        <taxon>Phyllobacteriaceae</taxon>
        <taxon>Mesorhizobium</taxon>
    </lineage>
</organism>
<dbReference type="SUPFAM" id="SSF53254">
    <property type="entry name" value="Phosphoglycerate mutase-like"/>
    <property type="match status" value="1"/>
</dbReference>
<gene>
    <name evidence="1" type="ORF">ABVK50_26685</name>
</gene>
<dbReference type="EC" id="3.1.3.-" evidence="1"/>
<dbReference type="InterPro" id="IPR029033">
    <property type="entry name" value="His_PPase_superfam"/>
</dbReference>
<dbReference type="EMBL" id="CP159253">
    <property type="protein sequence ID" value="XCG48757.1"/>
    <property type="molecule type" value="Genomic_DNA"/>
</dbReference>
<protein>
    <submittedName>
        <fullName evidence="1">Histidine phosphatase family protein</fullName>
        <ecNumber evidence="1">3.1.3.-</ecNumber>
    </submittedName>
</protein>
<accession>A0AAU8CPC3</accession>
<dbReference type="RefSeq" id="WP_353643714.1">
    <property type="nucleotide sequence ID" value="NZ_CP159253.1"/>
</dbReference>
<sequence>MTTTFFLVRHAAHDNVGDFLAGRSSGVVLGETGLAQAARLAQRMRREKFDAIHASPRERTRETAIAIAGACGLGEIQANPALDEIDFGEWSGRTFDELNDDPDWKRWNEDRSIARTPGGETMLDVQGRVLGCMEALARQHRGGAVVLVSHADVIKAALCHYFGLPVQSCFRFDVAPASITAVVTGDWGGKVLGLNEVVA</sequence>
<proteinExistence type="predicted"/>
<dbReference type="InterPro" id="IPR013078">
    <property type="entry name" value="His_Pase_superF_clade-1"/>
</dbReference>